<feature type="signal peptide" evidence="1">
    <location>
        <begin position="1"/>
        <end position="22"/>
    </location>
</feature>
<evidence type="ECO:0008006" key="6">
    <source>
        <dbReference type="Google" id="ProtNLM"/>
    </source>
</evidence>
<organism evidence="3 4">
    <name type="scientific">Bifidobacterium vespertilionis</name>
    <dbReference type="NCBI Taxonomy" id="2562524"/>
    <lineage>
        <taxon>Bacteria</taxon>
        <taxon>Bacillati</taxon>
        <taxon>Actinomycetota</taxon>
        <taxon>Actinomycetes</taxon>
        <taxon>Bifidobacteriales</taxon>
        <taxon>Bifidobacteriaceae</taxon>
        <taxon>Bifidobacterium</taxon>
    </lineage>
</organism>
<dbReference type="PROSITE" id="PS51257">
    <property type="entry name" value="PROKAR_LIPOPROTEIN"/>
    <property type="match status" value="1"/>
</dbReference>
<dbReference type="RefSeq" id="WP_150354064.1">
    <property type="nucleotide sequence ID" value="NZ_RZNZ01000002.1"/>
</dbReference>
<accession>A0A5J5DYM4</accession>
<reference evidence="4 5" key="1">
    <citation type="journal article" date="2019" name="Syst. Appl. Microbiol.">
        <title>Characterization of Bifidobacterium species in feaces of the Egyptian fruit bat: Description of B. vespertilionis sp. nov. and B. rousetti sp. nov.</title>
        <authorList>
            <person name="Modesto M."/>
            <person name="Satti M."/>
            <person name="Watanabe K."/>
            <person name="Puglisi E."/>
            <person name="Morelli L."/>
            <person name="Huang C.-H."/>
            <person name="Liou J.-S."/>
            <person name="Miyashita M."/>
            <person name="Tamura T."/>
            <person name="Saito S."/>
            <person name="Mori K."/>
            <person name="Huang L."/>
            <person name="Sciavilla P."/>
            <person name="Sandri C."/>
            <person name="Spiezio C."/>
            <person name="Vitali F."/>
            <person name="Cavalieri D."/>
            <person name="Perpetuini G."/>
            <person name="Tofalo R."/>
            <person name="Bonetti A."/>
            <person name="Arita M."/>
            <person name="Mattarelli P."/>
        </authorList>
    </citation>
    <scope>NUCLEOTIDE SEQUENCE [LARGE SCALE GENOMIC DNA]</scope>
    <source>
        <strain evidence="2 5">RST16</strain>
        <strain evidence="3 4">RST8</strain>
    </source>
</reference>
<dbReference type="EMBL" id="RZOA01000010">
    <property type="protein sequence ID" value="KAA8823276.1"/>
    <property type="molecule type" value="Genomic_DNA"/>
</dbReference>
<dbReference type="Proteomes" id="UP000374630">
    <property type="component" value="Unassembled WGS sequence"/>
</dbReference>
<feature type="chain" id="PRO_5039495083" description="Fibronectin type III domain-containing protein" evidence="1">
    <location>
        <begin position="23"/>
        <end position="113"/>
    </location>
</feature>
<proteinExistence type="predicted"/>
<evidence type="ECO:0000313" key="5">
    <source>
        <dbReference type="Proteomes" id="UP000374630"/>
    </source>
</evidence>
<keyword evidence="5" id="KW-1185">Reference proteome</keyword>
<dbReference type="EMBL" id="RZNZ01000002">
    <property type="protein sequence ID" value="KAA8821933.1"/>
    <property type="molecule type" value="Genomic_DNA"/>
</dbReference>
<name>A0A5J5DYM4_9BIFI</name>
<protein>
    <recommendedName>
        <fullName evidence="6">Fibronectin type III domain-containing protein</fullName>
    </recommendedName>
</protein>
<evidence type="ECO:0000256" key="1">
    <source>
        <dbReference type="SAM" id="SignalP"/>
    </source>
</evidence>
<dbReference type="Proteomes" id="UP000345527">
    <property type="component" value="Unassembled WGS sequence"/>
</dbReference>
<dbReference type="OrthoDB" id="9977755at2"/>
<keyword evidence="1" id="KW-0732">Signal</keyword>
<comment type="caution">
    <text evidence="3">The sequence shown here is derived from an EMBL/GenBank/DDBJ whole genome shotgun (WGS) entry which is preliminary data.</text>
</comment>
<evidence type="ECO:0000313" key="3">
    <source>
        <dbReference type="EMBL" id="KAA8823276.1"/>
    </source>
</evidence>
<gene>
    <name evidence="3" type="ORF">EM848_06185</name>
    <name evidence="2" type="ORF">EMO90_01605</name>
</gene>
<evidence type="ECO:0000313" key="4">
    <source>
        <dbReference type="Proteomes" id="UP000345527"/>
    </source>
</evidence>
<dbReference type="AlphaFoldDB" id="A0A5J5DYM4"/>
<sequence>MKKTISAMLGAAMLIALGSCGAGEPAEQKSEAAQPTLSSITVNYTGSTDPDTTISDLSNMEVTGQYSDGATKTPEGCELLSPVTLKPGTTYLVTVVCGSVTGDTTVTGSGEAQ</sequence>
<evidence type="ECO:0000313" key="2">
    <source>
        <dbReference type="EMBL" id="KAA8821933.1"/>
    </source>
</evidence>